<feature type="transmembrane region" description="Helical" evidence="10">
    <location>
        <begin position="99"/>
        <end position="117"/>
    </location>
</feature>
<evidence type="ECO:0000259" key="11">
    <source>
        <dbReference type="Pfam" id="PF01529"/>
    </source>
</evidence>
<dbReference type="GO" id="GO:0005794">
    <property type="term" value="C:Golgi apparatus"/>
    <property type="evidence" value="ECO:0007669"/>
    <property type="project" value="TreeGrafter"/>
</dbReference>
<dbReference type="EMBL" id="ATMH01008357">
    <property type="protein sequence ID" value="EPY22082.1"/>
    <property type="molecule type" value="Genomic_DNA"/>
</dbReference>
<dbReference type="InterPro" id="IPR039859">
    <property type="entry name" value="PFA4/ZDH16/20/ERF2-like"/>
</dbReference>
<evidence type="ECO:0000256" key="8">
    <source>
        <dbReference type="ARBA" id="ARBA00023288"/>
    </source>
</evidence>
<evidence type="ECO:0000256" key="3">
    <source>
        <dbReference type="ARBA" id="ARBA00022679"/>
    </source>
</evidence>
<dbReference type="EMBL" id="ATMH01005045">
    <property type="protein sequence ID" value="EPY28535.1"/>
    <property type="molecule type" value="Genomic_DNA"/>
</dbReference>
<evidence type="ECO:0000256" key="5">
    <source>
        <dbReference type="ARBA" id="ARBA00022989"/>
    </source>
</evidence>
<dbReference type="PROSITE" id="PS50216">
    <property type="entry name" value="DHHC"/>
    <property type="match status" value="1"/>
</dbReference>
<dbReference type="Proteomes" id="UP000015354">
    <property type="component" value="Unassembled WGS sequence"/>
</dbReference>
<keyword evidence="9 10" id="KW-0012">Acyltransferase</keyword>
<evidence type="ECO:0000256" key="9">
    <source>
        <dbReference type="ARBA" id="ARBA00023315"/>
    </source>
</evidence>
<comment type="domain">
    <text evidence="10">The DHHC domain is required for palmitoyltransferase activity.</text>
</comment>
<evidence type="ECO:0000256" key="2">
    <source>
        <dbReference type="ARBA" id="ARBA00008574"/>
    </source>
</evidence>
<evidence type="ECO:0000256" key="1">
    <source>
        <dbReference type="ARBA" id="ARBA00004127"/>
    </source>
</evidence>
<dbReference type="PANTHER" id="PTHR22883">
    <property type="entry name" value="ZINC FINGER DHHC DOMAIN CONTAINING PROTEIN"/>
    <property type="match status" value="1"/>
</dbReference>
<keyword evidence="3 10" id="KW-0808">Transferase</keyword>
<dbReference type="OrthoDB" id="9909019at2759"/>
<evidence type="ECO:0000313" key="12">
    <source>
        <dbReference type="EMBL" id="EPY22082.1"/>
    </source>
</evidence>
<dbReference type="EC" id="2.3.1.225" evidence="10"/>
<reference evidence="12" key="2">
    <citation type="submission" date="2013-03" db="EMBL/GenBank/DDBJ databases">
        <authorList>
            <person name="Motta M.C.M."/>
            <person name="Martins A.C.A."/>
            <person name="Preta C.M.C.C."/>
            <person name="Silva R."/>
            <person name="de Souza S.S."/>
            <person name="Klein C.C."/>
            <person name="de Almeida L.G.P."/>
            <person name="Cunha O.L."/>
            <person name="Colabardini A.C."/>
            <person name="Lima B.A."/>
            <person name="Machado C.R."/>
            <person name="Soares C.M.A."/>
            <person name="de Menezes C.B.A."/>
            <person name="Bartolomeu D.C."/>
            <person name="Grisard E.C."/>
            <person name="Fantinatti-Garboggini F."/>
            <person name="Rodrigues-Luiz G.F."/>
            <person name="Wagner G."/>
            <person name="Goldman G.H."/>
            <person name="Fietto J.L.R."/>
            <person name="Ciapina L.P."/>
            <person name="Brocchi M."/>
            <person name="Elias M.C."/>
            <person name="Goldman M.H.S."/>
            <person name="Sagot M.-F."/>
            <person name="Pereira M."/>
            <person name="Stoco P.H."/>
            <person name="Teixeira S.M.R."/>
            <person name="de Mendonca-Neto R.P."/>
            <person name="Maciel T.E.F."/>
            <person name="Mendes T.A.O."/>
            <person name="Urmenyi T.P."/>
            <person name="Teixeira M.M.G."/>
            <person name="de Camargo E.F.P."/>
            <person name="de Sousa W."/>
            <person name="Schenkman S."/>
            <person name="de Vasconcelos A.T.R."/>
        </authorList>
    </citation>
    <scope>NUCLEOTIDE SEQUENCE</scope>
</reference>
<protein>
    <recommendedName>
        <fullName evidence="10">Palmitoyltransferase</fullName>
        <ecNumber evidence="10">2.3.1.225</ecNumber>
    </recommendedName>
</protein>
<comment type="catalytic activity">
    <reaction evidence="10">
        <text>L-cysteinyl-[protein] + hexadecanoyl-CoA = S-hexadecanoyl-L-cysteinyl-[protein] + CoA</text>
        <dbReference type="Rhea" id="RHEA:36683"/>
        <dbReference type="Rhea" id="RHEA-COMP:10131"/>
        <dbReference type="Rhea" id="RHEA-COMP:11032"/>
        <dbReference type="ChEBI" id="CHEBI:29950"/>
        <dbReference type="ChEBI" id="CHEBI:57287"/>
        <dbReference type="ChEBI" id="CHEBI:57379"/>
        <dbReference type="ChEBI" id="CHEBI:74151"/>
        <dbReference type="EC" id="2.3.1.225"/>
    </reaction>
</comment>
<reference evidence="12 15" key="1">
    <citation type="journal article" date="2013" name="PLoS ONE">
        <title>Predicting the Proteins of Angomonas deanei, Strigomonas culicis and Their Respective Endosymbionts Reveals New Aspects of the Trypanosomatidae Family.</title>
        <authorList>
            <person name="Motta M.C."/>
            <person name="Martins A.C."/>
            <person name="de Souza S.S."/>
            <person name="Catta-Preta C.M."/>
            <person name="Silva R."/>
            <person name="Klein C.C."/>
            <person name="de Almeida L.G."/>
            <person name="de Lima Cunha O."/>
            <person name="Ciapina L.P."/>
            <person name="Brocchi M."/>
            <person name="Colabardini A.C."/>
            <person name="de Araujo Lima B."/>
            <person name="Machado C.R."/>
            <person name="de Almeida Soares C.M."/>
            <person name="Probst C.M."/>
            <person name="de Menezes C.B."/>
            <person name="Thompson C.E."/>
            <person name="Bartholomeu D.C."/>
            <person name="Gradia D.F."/>
            <person name="Pavoni D.P."/>
            <person name="Grisard E.C."/>
            <person name="Fantinatti-Garboggini F."/>
            <person name="Marchini F.K."/>
            <person name="Rodrigues-Luiz G.F."/>
            <person name="Wagner G."/>
            <person name="Goldman G.H."/>
            <person name="Fietto J.L."/>
            <person name="Elias M.C."/>
            <person name="Goldman M.H."/>
            <person name="Sagot M.F."/>
            <person name="Pereira M."/>
            <person name="Stoco P.H."/>
            <person name="de Mendonca-Neto R.P."/>
            <person name="Teixeira S.M."/>
            <person name="Maciel T.E."/>
            <person name="de Oliveira Mendes T.A."/>
            <person name="Urmenyi T.P."/>
            <person name="de Souza W."/>
            <person name="Schenkman S."/>
            <person name="de Vasconcelos A.T."/>
        </authorList>
    </citation>
    <scope>NUCLEOTIDE SEQUENCE [LARGE SCALE GENOMIC DNA]</scope>
</reference>
<dbReference type="PANTHER" id="PTHR22883:SF301">
    <property type="entry name" value="PALMITOYLTRANSFERASE ZDHHC12"/>
    <property type="match status" value="1"/>
</dbReference>
<comment type="caution">
    <text evidence="12">The sequence shown here is derived from an EMBL/GenBank/DDBJ whole genome shotgun (WGS) entry which is preliminary data.</text>
</comment>
<evidence type="ECO:0000313" key="15">
    <source>
        <dbReference type="Proteomes" id="UP000015354"/>
    </source>
</evidence>
<keyword evidence="7" id="KW-0564">Palmitate</keyword>
<gene>
    <name evidence="14" type="ORF">STCU_04533</name>
    <name evidence="13" type="ORF">STCU_05045</name>
    <name evidence="12" type="ORF">STCU_08357</name>
</gene>
<sequence length="344" mass="37271">MDAVVPLRPAAATAVTAAAAGEGLNGTEDALLSTDDVFLRRRNNTLAALGKLKRSVVCGKVLYLSPDRCVIFAPAGITAFLLCCNTVIAWPILSFFDFFLLYSLVIGGFVFAALVSCTDPGVYPRLGPGDIDPVGDDKRYIFCRVCHLRRPPRTSHCYTCGVCVLEHDHHCGIIGGCVGLRSLRWFTLFVVCIGLGAIVACSWMIRFLSAMISQMPVHNRSATTIPLNMTGPMEGGAPVDMPFMMNKPGFRQARARNTSNTDEPNLVGIGACMVFFLDLIVLLLVGGMAVMYIFLMLTSTTRRESKKGMLYGKKNGVCNNLTHSMFPPPSLLEGSATDDMVNLV</sequence>
<feature type="transmembrane region" description="Helical" evidence="10">
    <location>
        <begin position="185"/>
        <end position="205"/>
    </location>
</feature>
<accession>S9TUI7</accession>
<keyword evidence="8" id="KW-0449">Lipoprotein</keyword>
<dbReference type="AlphaFoldDB" id="S9TUI7"/>
<dbReference type="GO" id="GO:0019706">
    <property type="term" value="F:protein-cysteine S-palmitoyltransferase activity"/>
    <property type="evidence" value="ECO:0007669"/>
    <property type="project" value="UniProtKB-EC"/>
</dbReference>
<dbReference type="Pfam" id="PF01529">
    <property type="entry name" value="DHHC"/>
    <property type="match status" value="1"/>
</dbReference>
<keyword evidence="15" id="KW-1185">Reference proteome</keyword>
<evidence type="ECO:0000256" key="7">
    <source>
        <dbReference type="ARBA" id="ARBA00023139"/>
    </source>
</evidence>
<dbReference type="GO" id="GO:0005783">
    <property type="term" value="C:endoplasmic reticulum"/>
    <property type="evidence" value="ECO:0007669"/>
    <property type="project" value="TreeGrafter"/>
</dbReference>
<feature type="domain" description="Palmitoyltransferase DHHC" evidence="11">
    <location>
        <begin position="141"/>
        <end position="307"/>
    </location>
</feature>
<feature type="transmembrane region" description="Helical" evidence="10">
    <location>
        <begin position="266"/>
        <end position="297"/>
    </location>
</feature>
<evidence type="ECO:0000313" key="14">
    <source>
        <dbReference type="EMBL" id="EPY29484.1"/>
    </source>
</evidence>
<organism evidence="12 15">
    <name type="scientific">Strigomonas culicis</name>
    <dbReference type="NCBI Taxonomy" id="28005"/>
    <lineage>
        <taxon>Eukaryota</taxon>
        <taxon>Discoba</taxon>
        <taxon>Euglenozoa</taxon>
        <taxon>Kinetoplastea</taxon>
        <taxon>Metakinetoplastina</taxon>
        <taxon>Trypanosomatida</taxon>
        <taxon>Trypanosomatidae</taxon>
        <taxon>Strigomonadinae</taxon>
        <taxon>Strigomonas</taxon>
    </lineage>
</organism>
<feature type="transmembrane region" description="Helical" evidence="10">
    <location>
        <begin position="70"/>
        <end position="93"/>
    </location>
</feature>
<dbReference type="GO" id="GO:0006612">
    <property type="term" value="P:protein targeting to membrane"/>
    <property type="evidence" value="ECO:0007669"/>
    <property type="project" value="TreeGrafter"/>
</dbReference>
<evidence type="ECO:0000256" key="6">
    <source>
        <dbReference type="ARBA" id="ARBA00023136"/>
    </source>
</evidence>
<comment type="similarity">
    <text evidence="2 10">Belongs to the DHHC palmitoyltransferase family.</text>
</comment>
<keyword evidence="6 10" id="KW-0472">Membrane</keyword>
<proteinExistence type="inferred from homology"/>
<evidence type="ECO:0000256" key="4">
    <source>
        <dbReference type="ARBA" id="ARBA00022692"/>
    </source>
</evidence>
<comment type="subcellular location">
    <subcellularLocation>
        <location evidence="1">Endomembrane system</location>
        <topology evidence="1">Multi-pass membrane protein</topology>
    </subcellularLocation>
</comment>
<name>S9TUI7_9TRYP</name>
<dbReference type="InterPro" id="IPR001594">
    <property type="entry name" value="Palmitoyltrfase_DHHC"/>
</dbReference>
<evidence type="ECO:0000313" key="13">
    <source>
        <dbReference type="EMBL" id="EPY28535.1"/>
    </source>
</evidence>
<dbReference type="EMBL" id="ATMH01004533">
    <property type="protein sequence ID" value="EPY29484.1"/>
    <property type="molecule type" value="Genomic_DNA"/>
</dbReference>
<evidence type="ECO:0000256" key="10">
    <source>
        <dbReference type="RuleBase" id="RU079119"/>
    </source>
</evidence>
<keyword evidence="5 10" id="KW-1133">Transmembrane helix</keyword>
<keyword evidence="4 10" id="KW-0812">Transmembrane</keyword>